<dbReference type="CDD" id="cd03221">
    <property type="entry name" value="ABCF_EF-3"/>
    <property type="match status" value="2"/>
</dbReference>
<dbReference type="AlphaFoldDB" id="A0AAD3DKW5"/>
<proteinExistence type="inferred from homology"/>
<sequence length="699" mass="78211">MQQVLDHKRVASSSGRTATPAFIPNGRRHAPSARLLRKAASLVSWVQSEQDPCTSGRRCGIIARVAEVSTVRPQKAPSQPAEQPIAATVETVSSPETEKSRTGSSGISSGIRLENISMTFKNQQVLKDCSWEVKKGERVGLVGVNGAGKTTQLQIIMGRLLPDAGEVVKARRNMRIAYLAQEFDVQPGRSVREEFYSVYEAQLKIKRRQEELSVSLESVGDDMDLMQGLLDELDKLNKQVLDMDIELLETRINQMMPELGFSAEDKERPVGSFSGGWQMRMCLGKLLLQDPDLLLLDEPTNHLDLDAIQWLEAYLRKQDVPMVIVSHDREFLDQLATKIVETERGVATTYPGNYTQYVASKSEKTALQWAAWEKQQKEIAKQEEIMQRLAGGAQSGRASQAEKALERIRAEGLIEKPFVPKRKAFTFPPVEKMGQRVLSIEGLTHGYPGRPLFQECSLDIMKGDRVAIIGPNGAGKSTLLRLIMGREAPQRGSVRLGEHNIVPNYFEQNQAEALDLELSVLDTLVKSAPDAKLNDLKALLGRMLFSGAAMEKKVRVLSGGEKARLALAKFMCTRGTLLVLDEPTNHLDIPSKEMLEEAIRAFQGAVIAVSHDRYFLRQIATRVLLVEGRKLQDYQGDYEYYLTQNEDEAVKMQEKEAKVKEIEKDNIKAKSKMTKAEKERLKKEKAKAFHAQAEAKKKK</sequence>
<keyword evidence="8" id="KW-1185">Reference proteome</keyword>
<evidence type="ECO:0000256" key="4">
    <source>
        <dbReference type="ARBA" id="ARBA00061344"/>
    </source>
</evidence>
<evidence type="ECO:0000313" key="8">
    <source>
        <dbReference type="Proteomes" id="UP001054857"/>
    </source>
</evidence>
<name>A0AAD3DKW5_9CHLO</name>
<dbReference type="InterPro" id="IPR003439">
    <property type="entry name" value="ABC_transporter-like_ATP-bd"/>
</dbReference>
<dbReference type="InterPro" id="IPR032781">
    <property type="entry name" value="ABC_tran_Xtn"/>
</dbReference>
<gene>
    <name evidence="7" type="ORF">Agub_g4050</name>
</gene>
<protein>
    <recommendedName>
        <fullName evidence="6">ABC transporter domain-containing protein</fullName>
    </recommendedName>
</protein>
<dbReference type="SUPFAM" id="SSF52540">
    <property type="entry name" value="P-loop containing nucleoside triphosphate hydrolases"/>
    <property type="match status" value="2"/>
</dbReference>
<dbReference type="InterPro" id="IPR051309">
    <property type="entry name" value="ABCF_ATPase"/>
</dbReference>
<dbReference type="Gene3D" id="3.40.50.300">
    <property type="entry name" value="P-loop containing nucleotide triphosphate hydrolases"/>
    <property type="match status" value="2"/>
</dbReference>
<dbReference type="InterPro" id="IPR027417">
    <property type="entry name" value="P-loop_NTPase"/>
</dbReference>
<dbReference type="Pfam" id="PF00005">
    <property type="entry name" value="ABC_tran"/>
    <property type="match status" value="2"/>
</dbReference>
<dbReference type="EMBL" id="BMAR01000004">
    <property type="protein sequence ID" value="GFR43044.1"/>
    <property type="molecule type" value="Genomic_DNA"/>
</dbReference>
<evidence type="ECO:0000256" key="3">
    <source>
        <dbReference type="ARBA" id="ARBA00022840"/>
    </source>
</evidence>
<evidence type="ECO:0000256" key="2">
    <source>
        <dbReference type="ARBA" id="ARBA00022741"/>
    </source>
</evidence>
<accession>A0AAD3DKW5</accession>
<dbReference type="FunFam" id="3.40.50.300:FF:000011">
    <property type="entry name" value="Putative ABC transporter ATP-binding component"/>
    <property type="match status" value="1"/>
</dbReference>
<dbReference type="GO" id="GO:0005524">
    <property type="term" value="F:ATP binding"/>
    <property type="evidence" value="ECO:0007669"/>
    <property type="project" value="UniProtKB-KW"/>
</dbReference>
<dbReference type="PROSITE" id="PS00211">
    <property type="entry name" value="ABC_TRANSPORTER_1"/>
    <property type="match status" value="2"/>
</dbReference>
<feature type="region of interest" description="Disordered" evidence="5">
    <location>
        <begin position="72"/>
        <end position="108"/>
    </location>
</feature>
<keyword evidence="2" id="KW-0547">Nucleotide-binding</keyword>
<dbReference type="InterPro" id="IPR017871">
    <property type="entry name" value="ABC_transporter-like_CS"/>
</dbReference>
<feature type="domain" description="ABC transporter" evidence="6">
    <location>
        <begin position="438"/>
        <end position="653"/>
    </location>
</feature>
<feature type="domain" description="ABC transporter" evidence="6">
    <location>
        <begin position="111"/>
        <end position="369"/>
    </location>
</feature>
<dbReference type="GO" id="GO:0016887">
    <property type="term" value="F:ATP hydrolysis activity"/>
    <property type="evidence" value="ECO:0007669"/>
    <property type="project" value="InterPro"/>
</dbReference>
<feature type="region of interest" description="Disordered" evidence="5">
    <location>
        <begin position="671"/>
        <end position="699"/>
    </location>
</feature>
<evidence type="ECO:0000256" key="5">
    <source>
        <dbReference type="SAM" id="MobiDB-lite"/>
    </source>
</evidence>
<dbReference type="PANTHER" id="PTHR42855">
    <property type="entry name" value="ABC TRANSPORTER ATP-BINDING SUBUNIT"/>
    <property type="match status" value="1"/>
</dbReference>
<keyword evidence="3" id="KW-0067">ATP-binding</keyword>
<dbReference type="Proteomes" id="UP001054857">
    <property type="component" value="Unassembled WGS sequence"/>
</dbReference>
<comment type="caution">
    <text evidence="7">The sequence shown here is derived from an EMBL/GenBank/DDBJ whole genome shotgun (WGS) entry which is preliminary data.</text>
</comment>
<keyword evidence="1" id="KW-0677">Repeat</keyword>
<dbReference type="PANTHER" id="PTHR42855:SF1">
    <property type="entry name" value="ABC TRANSPORTER DOMAIN-CONTAINING PROTEIN"/>
    <property type="match status" value="1"/>
</dbReference>
<evidence type="ECO:0000313" key="7">
    <source>
        <dbReference type="EMBL" id="GFR43044.1"/>
    </source>
</evidence>
<dbReference type="PROSITE" id="PS50893">
    <property type="entry name" value="ABC_TRANSPORTER_2"/>
    <property type="match status" value="2"/>
</dbReference>
<comment type="similarity">
    <text evidence="4">Belongs to the ABC transporter superfamily. ABCF family. EF3 (TC 3.A.1.121) subfamily.</text>
</comment>
<reference evidence="7 8" key="1">
    <citation type="journal article" date="2021" name="Sci. Rep.">
        <title>Genome sequencing of the multicellular alga Astrephomene provides insights into convergent evolution of germ-soma differentiation.</title>
        <authorList>
            <person name="Yamashita S."/>
            <person name="Yamamoto K."/>
            <person name="Matsuzaki R."/>
            <person name="Suzuki S."/>
            <person name="Yamaguchi H."/>
            <person name="Hirooka S."/>
            <person name="Minakuchi Y."/>
            <person name="Miyagishima S."/>
            <person name="Kawachi M."/>
            <person name="Toyoda A."/>
            <person name="Nozaki H."/>
        </authorList>
    </citation>
    <scope>NUCLEOTIDE SEQUENCE [LARGE SCALE GENOMIC DNA]</scope>
    <source>
        <strain evidence="7 8">NIES-4017</strain>
    </source>
</reference>
<feature type="compositionally biased region" description="Basic and acidic residues" evidence="5">
    <location>
        <begin position="671"/>
        <end position="682"/>
    </location>
</feature>
<feature type="region of interest" description="Disordered" evidence="5">
    <location>
        <begin position="1"/>
        <end position="26"/>
    </location>
</feature>
<dbReference type="FunFam" id="3.40.50.300:FF:000309">
    <property type="entry name" value="ABC transporter ATP-binding protein"/>
    <property type="match status" value="1"/>
</dbReference>
<dbReference type="InterPro" id="IPR003593">
    <property type="entry name" value="AAA+_ATPase"/>
</dbReference>
<evidence type="ECO:0000256" key="1">
    <source>
        <dbReference type="ARBA" id="ARBA00022737"/>
    </source>
</evidence>
<dbReference type="SMART" id="SM00382">
    <property type="entry name" value="AAA"/>
    <property type="match status" value="2"/>
</dbReference>
<dbReference type="Pfam" id="PF12848">
    <property type="entry name" value="ABC_tran_Xtn"/>
    <property type="match status" value="1"/>
</dbReference>
<organism evidence="7 8">
    <name type="scientific">Astrephomene gubernaculifera</name>
    <dbReference type="NCBI Taxonomy" id="47775"/>
    <lineage>
        <taxon>Eukaryota</taxon>
        <taxon>Viridiplantae</taxon>
        <taxon>Chlorophyta</taxon>
        <taxon>core chlorophytes</taxon>
        <taxon>Chlorophyceae</taxon>
        <taxon>CS clade</taxon>
        <taxon>Chlamydomonadales</taxon>
        <taxon>Astrephomenaceae</taxon>
        <taxon>Astrephomene</taxon>
    </lineage>
</organism>
<evidence type="ECO:0000259" key="6">
    <source>
        <dbReference type="PROSITE" id="PS50893"/>
    </source>
</evidence>
<dbReference type="GO" id="GO:0003676">
    <property type="term" value="F:nucleic acid binding"/>
    <property type="evidence" value="ECO:0007669"/>
    <property type="project" value="UniProtKB-ARBA"/>
</dbReference>